<dbReference type="GO" id="GO:0004842">
    <property type="term" value="F:ubiquitin-protein transferase activity"/>
    <property type="evidence" value="ECO:0007669"/>
    <property type="project" value="InterPro"/>
</dbReference>
<proteinExistence type="predicted"/>
<evidence type="ECO:0000259" key="3">
    <source>
        <dbReference type="PROSITE" id="PS50237"/>
    </source>
</evidence>
<dbReference type="PANTHER" id="PTHR46654">
    <property type="entry name" value="E3 UBIQUITIN-PROTEIN LIGASE HECTD3"/>
    <property type="match status" value="1"/>
</dbReference>
<accession>A0A819RDS6</accession>
<gene>
    <name evidence="5" type="ORF">FNK824_LOCUS30574</name>
    <name evidence="6" type="ORF">JBS370_LOCUS32660</name>
    <name evidence="4" type="ORF">OTI717_LOCUS31032</name>
</gene>
<dbReference type="SUPFAM" id="SSF56204">
    <property type="entry name" value="Hect, E3 ligase catalytic domain"/>
    <property type="match status" value="1"/>
</dbReference>
<dbReference type="EMBL" id="CAJOAX010008652">
    <property type="protein sequence ID" value="CAF4039066.1"/>
    <property type="molecule type" value="Genomic_DNA"/>
</dbReference>
<dbReference type="Proteomes" id="UP000663874">
    <property type="component" value="Unassembled WGS sequence"/>
</dbReference>
<dbReference type="InterPro" id="IPR000569">
    <property type="entry name" value="HECT_dom"/>
</dbReference>
<dbReference type="PROSITE" id="PS50237">
    <property type="entry name" value="HECT"/>
    <property type="match status" value="1"/>
</dbReference>
<keyword evidence="1 2" id="KW-0833">Ubl conjugation pathway</keyword>
<dbReference type="EMBL" id="CAJOBE010009430">
    <property type="protein sequence ID" value="CAF4084872.1"/>
    <property type="molecule type" value="Genomic_DNA"/>
</dbReference>
<evidence type="ECO:0000313" key="7">
    <source>
        <dbReference type="Proteomes" id="UP000663823"/>
    </source>
</evidence>
<feature type="active site" description="Glycyl thioester intermediate" evidence="2">
    <location>
        <position position="181"/>
    </location>
</feature>
<dbReference type="InterPro" id="IPR035983">
    <property type="entry name" value="Hect_E3_ubiquitin_ligase"/>
</dbReference>
<evidence type="ECO:0000313" key="4">
    <source>
        <dbReference type="EMBL" id="CAF4039066.1"/>
    </source>
</evidence>
<protein>
    <recommendedName>
        <fullName evidence="3">HECT domain-containing protein</fullName>
    </recommendedName>
</protein>
<sequence>MGMAIRKKHYLDLKFPNLLWKQLVREIITLEDIESIDVQRNNNMNDLFSSVMDECRFQVVSSAEQTYELNPGGKDISITGNNFKNYCLYNIIPGYFLSLFTSNELEETVCGKGEIDVELLKWNTDYGGNYSAKQKKLFLIFVWGRCTLPSRDENFTSKFMIYPYDLPANEVDGTLPRSHTCTFTLDLPEYSTADSMYERLNYAITYCSSIDDDGMMNDMSARTEFDSDMIANKQ</sequence>
<evidence type="ECO:0000313" key="5">
    <source>
        <dbReference type="EMBL" id="CAF4084872.1"/>
    </source>
</evidence>
<dbReference type="InterPro" id="IPR042469">
    <property type="entry name" value="HECTD3"/>
</dbReference>
<evidence type="ECO:0000256" key="1">
    <source>
        <dbReference type="ARBA" id="ARBA00022786"/>
    </source>
</evidence>
<feature type="domain" description="HECT" evidence="3">
    <location>
        <begin position="1"/>
        <end position="204"/>
    </location>
</feature>
<dbReference type="SMART" id="SM00119">
    <property type="entry name" value="HECTc"/>
    <property type="match status" value="1"/>
</dbReference>
<dbReference type="Gene3D" id="3.30.2410.10">
    <property type="entry name" value="Hect, E3 ligase catalytic domain"/>
    <property type="match status" value="1"/>
</dbReference>
<dbReference type="Proteomes" id="UP000663836">
    <property type="component" value="Unassembled WGS sequence"/>
</dbReference>
<dbReference type="Proteomes" id="UP000663823">
    <property type="component" value="Unassembled WGS sequence"/>
</dbReference>
<evidence type="ECO:0000313" key="6">
    <source>
        <dbReference type="EMBL" id="CAF4121751.1"/>
    </source>
</evidence>
<name>A0A819RDS6_9BILA</name>
<evidence type="ECO:0000256" key="2">
    <source>
        <dbReference type="PROSITE-ProRule" id="PRU00104"/>
    </source>
</evidence>
<comment type="caution">
    <text evidence="4">The sequence shown here is derived from an EMBL/GenBank/DDBJ whole genome shotgun (WGS) entry which is preliminary data.</text>
</comment>
<dbReference type="Gene3D" id="3.30.2160.10">
    <property type="entry name" value="Hect, E3 ligase catalytic domain"/>
    <property type="match status" value="1"/>
</dbReference>
<dbReference type="AlphaFoldDB" id="A0A819RDS6"/>
<dbReference type="EMBL" id="CAJOBD010008818">
    <property type="protein sequence ID" value="CAF4121751.1"/>
    <property type="molecule type" value="Genomic_DNA"/>
</dbReference>
<dbReference type="PANTHER" id="PTHR46654:SF1">
    <property type="entry name" value="E3 UBIQUITIN-PROTEIN LIGASE HECTD3"/>
    <property type="match status" value="1"/>
</dbReference>
<dbReference type="Pfam" id="PF00632">
    <property type="entry name" value="HECT"/>
    <property type="match status" value="2"/>
</dbReference>
<organism evidence="4 7">
    <name type="scientific">Rotaria sordida</name>
    <dbReference type="NCBI Taxonomy" id="392033"/>
    <lineage>
        <taxon>Eukaryota</taxon>
        <taxon>Metazoa</taxon>
        <taxon>Spiralia</taxon>
        <taxon>Gnathifera</taxon>
        <taxon>Rotifera</taxon>
        <taxon>Eurotatoria</taxon>
        <taxon>Bdelloidea</taxon>
        <taxon>Philodinida</taxon>
        <taxon>Philodinidae</taxon>
        <taxon>Rotaria</taxon>
    </lineage>
</organism>
<reference evidence="4" key="1">
    <citation type="submission" date="2021-02" db="EMBL/GenBank/DDBJ databases">
        <authorList>
            <person name="Nowell W R."/>
        </authorList>
    </citation>
    <scope>NUCLEOTIDE SEQUENCE</scope>
</reference>
<dbReference type="Gene3D" id="3.90.1750.10">
    <property type="entry name" value="Hect, E3 ligase catalytic domains"/>
    <property type="match status" value="1"/>
</dbReference>